<dbReference type="InterPro" id="IPR001810">
    <property type="entry name" value="F-box_dom"/>
</dbReference>
<dbReference type="OrthoDB" id="673865at2759"/>
<gene>
    <name evidence="2" type="ORF">NE237_002092</name>
</gene>
<sequence>MERKSQDKISNLPDSILLHILSLLPIKSAVATSALAKRWRNLCTCYLIQAANLDFGDEVTDNQTPEQFVDFVNRCLNIHVGKQIERFRLCFDPSDRFRLDAVNWIGFATRKSVKELHLDFCHRRERYYIKGEISSDERRSFELPEFLFNNESLTHLDLSHCVLSLPSIFSGFGFLQTLRLRDVQVTENTLECLLSNCPLLEKLILRECSPLQSIKIPESNQQLRSLTLCHCWLGSEIEIFAPNIRSFLFWGKLMQWFSIKNISNLEEAVIYLRDTEDSRPEHVRMRILSDLAHVKILTICGGALPWHTPKDFRVTFNNLQELQLLADSVYDVYSFFRQSICPCLERFFIRLPGVPEDLCLWQYLGMPTEEPLQCGFDHLKVIKMCNFRGSNVELKMVKFFLERAVVLESLVLVVLQKSYAQNGLEDEAEDFGCPSNSGNETSSGLLHEKLLLLPKASSGAQIFVCEGLEGGNDVLLNPH</sequence>
<dbReference type="InterPro" id="IPR032675">
    <property type="entry name" value="LRR_dom_sf"/>
</dbReference>
<organism evidence="2 3">
    <name type="scientific">Protea cynaroides</name>
    <dbReference type="NCBI Taxonomy" id="273540"/>
    <lineage>
        <taxon>Eukaryota</taxon>
        <taxon>Viridiplantae</taxon>
        <taxon>Streptophyta</taxon>
        <taxon>Embryophyta</taxon>
        <taxon>Tracheophyta</taxon>
        <taxon>Spermatophyta</taxon>
        <taxon>Magnoliopsida</taxon>
        <taxon>Proteales</taxon>
        <taxon>Proteaceae</taxon>
        <taxon>Protea</taxon>
    </lineage>
</organism>
<dbReference type="EMBL" id="JAMYWD010000003">
    <property type="protein sequence ID" value="KAJ4976986.1"/>
    <property type="molecule type" value="Genomic_DNA"/>
</dbReference>
<dbReference type="InterPro" id="IPR053772">
    <property type="entry name" value="At1g61320/At1g61330-like"/>
</dbReference>
<accession>A0A9Q0KVE4</accession>
<dbReference type="SUPFAM" id="SSF81383">
    <property type="entry name" value="F-box domain"/>
    <property type="match status" value="1"/>
</dbReference>
<dbReference type="InterPro" id="IPR006566">
    <property type="entry name" value="FBD"/>
</dbReference>
<name>A0A9Q0KVE4_9MAGN</name>
<dbReference type="Pfam" id="PF00646">
    <property type="entry name" value="F-box"/>
    <property type="match status" value="1"/>
</dbReference>
<dbReference type="InterPro" id="IPR055357">
    <property type="entry name" value="LRR_At1g61320_AtMIF1"/>
</dbReference>
<feature type="domain" description="F-box" evidence="1">
    <location>
        <begin position="6"/>
        <end position="42"/>
    </location>
</feature>
<dbReference type="Gene3D" id="1.20.1280.50">
    <property type="match status" value="1"/>
</dbReference>
<evidence type="ECO:0000313" key="2">
    <source>
        <dbReference type="EMBL" id="KAJ4976986.1"/>
    </source>
</evidence>
<dbReference type="InterPro" id="IPR036047">
    <property type="entry name" value="F-box-like_dom_sf"/>
</dbReference>
<dbReference type="Gene3D" id="3.80.10.10">
    <property type="entry name" value="Ribonuclease Inhibitor"/>
    <property type="match status" value="1"/>
</dbReference>
<evidence type="ECO:0000259" key="1">
    <source>
        <dbReference type="PROSITE" id="PS50181"/>
    </source>
</evidence>
<comment type="caution">
    <text evidence="2">The sequence shown here is derived from an EMBL/GenBank/DDBJ whole genome shotgun (WGS) entry which is preliminary data.</text>
</comment>
<dbReference type="Proteomes" id="UP001141806">
    <property type="component" value="Unassembled WGS sequence"/>
</dbReference>
<dbReference type="Pfam" id="PF23622">
    <property type="entry name" value="LRR_At1g61320_AtMIF1"/>
    <property type="match status" value="1"/>
</dbReference>
<proteinExistence type="predicted"/>
<dbReference type="SUPFAM" id="SSF52047">
    <property type="entry name" value="RNI-like"/>
    <property type="match status" value="1"/>
</dbReference>
<keyword evidence="3" id="KW-1185">Reference proteome</keyword>
<dbReference type="AlphaFoldDB" id="A0A9Q0KVE4"/>
<evidence type="ECO:0000313" key="3">
    <source>
        <dbReference type="Proteomes" id="UP001141806"/>
    </source>
</evidence>
<dbReference type="SMART" id="SM00579">
    <property type="entry name" value="FBD"/>
    <property type="match status" value="1"/>
</dbReference>
<dbReference type="PROSITE" id="PS50181">
    <property type="entry name" value="FBOX"/>
    <property type="match status" value="1"/>
</dbReference>
<protein>
    <recommendedName>
        <fullName evidence="1">F-box domain-containing protein</fullName>
    </recommendedName>
</protein>
<dbReference type="PANTHER" id="PTHR34145">
    <property type="entry name" value="OS02G0105600 PROTEIN"/>
    <property type="match status" value="1"/>
</dbReference>
<dbReference type="PANTHER" id="PTHR34145:SF28">
    <property type="entry name" value="F-BOX DOMAIN-CONTAINING PROTEIN"/>
    <property type="match status" value="1"/>
</dbReference>
<reference evidence="2" key="1">
    <citation type="journal article" date="2023" name="Plant J.">
        <title>The genome of the king protea, Protea cynaroides.</title>
        <authorList>
            <person name="Chang J."/>
            <person name="Duong T.A."/>
            <person name="Schoeman C."/>
            <person name="Ma X."/>
            <person name="Roodt D."/>
            <person name="Barker N."/>
            <person name="Li Z."/>
            <person name="Van de Peer Y."/>
            <person name="Mizrachi E."/>
        </authorList>
    </citation>
    <scope>NUCLEOTIDE SEQUENCE</scope>
    <source>
        <tissue evidence="2">Young leaves</tissue>
    </source>
</reference>